<protein>
    <recommendedName>
        <fullName evidence="2">MADF domain-containing protein</fullName>
    </recommendedName>
</protein>
<dbReference type="PANTHER" id="PTHR21505:SF8">
    <property type="entry name" value="DPT-YFP REPRESSOR BY OVEREXPRESSION, ISOFORM D-RELATED"/>
    <property type="match status" value="1"/>
</dbReference>
<name>A0ABD1F403_HYPHA</name>
<feature type="region of interest" description="Disordered" evidence="1">
    <location>
        <begin position="136"/>
        <end position="172"/>
    </location>
</feature>
<organism evidence="3 4">
    <name type="scientific">Hypothenemus hampei</name>
    <name type="common">Coffee berry borer</name>
    <dbReference type="NCBI Taxonomy" id="57062"/>
    <lineage>
        <taxon>Eukaryota</taxon>
        <taxon>Metazoa</taxon>
        <taxon>Ecdysozoa</taxon>
        <taxon>Arthropoda</taxon>
        <taxon>Hexapoda</taxon>
        <taxon>Insecta</taxon>
        <taxon>Pterygota</taxon>
        <taxon>Neoptera</taxon>
        <taxon>Endopterygota</taxon>
        <taxon>Coleoptera</taxon>
        <taxon>Polyphaga</taxon>
        <taxon>Cucujiformia</taxon>
        <taxon>Curculionidae</taxon>
        <taxon>Scolytinae</taxon>
        <taxon>Hypothenemus</taxon>
    </lineage>
</organism>
<evidence type="ECO:0000256" key="1">
    <source>
        <dbReference type="SAM" id="MobiDB-lite"/>
    </source>
</evidence>
<dbReference type="InterPro" id="IPR006578">
    <property type="entry name" value="MADF-dom"/>
</dbReference>
<evidence type="ECO:0000313" key="4">
    <source>
        <dbReference type="Proteomes" id="UP001566132"/>
    </source>
</evidence>
<dbReference type="SMART" id="SM00595">
    <property type="entry name" value="MADF"/>
    <property type="match status" value="1"/>
</dbReference>
<feature type="compositionally biased region" description="Acidic residues" evidence="1">
    <location>
        <begin position="140"/>
        <end position="150"/>
    </location>
</feature>
<sequence>MTDTRYLSEEFTKNFLDIYKSYPCLWKIKSKDYTNRNLKNAAYDKLVEYCKPIIPDVNRDYVVKKIQSFRGSFRKELQKVQNSKRSGAGSDQIYTPTLWYFELLLFTMDEELPTTSISNIEADEKEHFFLKDISQKEVEKESEEETECTDTESASHEPNKTSSIPTKRRRNSKLNKEQNEFFKYCKTELQKTDALDEFDAAGVSWAKKMKRMNATQAIYADLKLSVTKHYRFVPINQKSHN</sequence>
<dbReference type="EMBL" id="JBDJPC010000003">
    <property type="protein sequence ID" value="KAL1509993.1"/>
    <property type="molecule type" value="Genomic_DNA"/>
</dbReference>
<dbReference type="PROSITE" id="PS51029">
    <property type="entry name" value="MADF"/>
    <property type="match status" value="1"/>
</dbReference>
<evidence type="ECO:0000259" key="2">
    <source>
        <dbReference type="PROSITE" id="PS51029"/>
    </source>
</evidence>
<comment type="caution">
    <text evidence="3">The sequence shown here is derived from an EMBL/GenBank/DDBJ whole genome shotgun (WGS) entry which is preliminary data.</text>
</comment>
<reference evidence="3 4" key="1">
    <citation type="submission" date="2024-05" db="EMBL/GenBank/DDBJ databases">
        <title>Genetic variation in Jamaican populations of the coffee berry borer (Hypothenemus hampei).</title>
        <authorList>
            <person name="Errbii M."/>
            <person name="Myrie A."/>
        </authorList>
    </citation>
    <scope>NUCLEOTIDE SEQUENCE [LARGE SCALE GENOMIC DNA]</scope>
    <source>
        <strain evidence="3">JA-Hopewell-2020-01-JO</strain>
        <tissue evidence="3">Whole body</tissue>
    </source>
</reference>
<dbReference type="Pfam" id="PF10545">
    <property type="entry name" value="MADF_DNA_bdg"/>
    <property type="match status" value="1"/>
</dbReference>
<gene>
    <name evidence="3" type="ORF">ABEB36_004653</name>
</gene>
<accession>A0ABD1F403</accession>
<keyword evidence="4" id="KW-1185">Reference proteome</keyword>
<dbReference type="AlphaFoldDB" id="A0ABD1F403"/>
<dbReference type="PANTHER" id="PTHR21505">
    <property type="entry name" value="MADF DOMAIN-CONTAINING PROTEIN-RELATED"/>
    <property type="match status" value="1"/>
</dbReference>
<feature type="domain" description="MADF" evidence="2">
    <location>
        <begin position="14"/>
        <end position="112"/>
    </location>
</feature>
<dbReference type="Proteomes" id="UP001566132">
    <property type="component" value="Unassembled WGS sequence"/>
</dbReference>
<evidence type="ECO:0000313" key="3">
    <source>
        <dbReference type="EMBL" id="KAL1509993.1"/>
    </source>
</evidence>
<proteinExistence type="predicted"/>